<feature type="compositionally biased region" description="Basic and acidic residues" evidence="1">
    <location>
        <begin position="598"/>
        <end position="611"/>
    </location>
</feature>
<dbReference type="PANTHER" id="PTHR23242">
    <property type="entry name" value="TRANSCRIPTION FACTOR HOXA13"/>
    <property type="match status" value="1"/>
</dbReference>
<dbReference type="OrthoDB" id="3260408at2759"/>
<feature type="compositionally biased region" description="Polar residues" evidence="1">
    <location>
        <begin position="618"/>
        <end position="632"/>
    </location>
</feature>
<feature type="compositionally biased region" description="Low complexity" evidence="1">
    <location>
        <begin position="285"/>
        <end position="299"/>
    </location>
</feature>
<protein>
    <recommendedName>
        <fullName evidence="4">Transcription factor hoxa13</fullName>
    </recommendedName>
</protein>
<evidence type="ECO:0000313" key="2">
    <source>
        <dbReference type="EMBL" id="KAF7713106.1"/>
    </source>
</evidence>
<dbReference type="Proteomes" id="UP000631181">
    <property type="component" value="Unassembled WGS sequence"/>
</dbReference>
<feature type="region of interest" description="Disordered" evidence="1">
    <location>
        <begin position="570"/>
        <end position="635"/>
    </location>
</feature>
<dbReference type="EMBL" id="WIWV01000133">
    <property type="protein sequence ID" value="KAF7713106.1"/>
    <property type="molecule type" value="Genomic_DNA"/>
</dbReference>
<feature type="region of interest" description="Disordered" evidence="1">
    <location>
        <begin position="281"/>
        <end position="336"/>
    </location>
</feature>
<evidence type="ECO:0000256" key="1">
    <source>
        <dbReference type="SAM" id="MobiDB-lite"/>
    </source>
</evidence>
<name>A0A8J8WHL0_9EURO</name>
<feature type="compositionally biased region" description="Low complexity" evidence="1">
    <location>
        <begin position="309"/>
        <end position="319"/>
    </location>
</feature>
<dbReference type="PANTHER" id="PTHR23242:SF9">
    <property type="entry name" value="TRANSCRIPTION FACTOR HOXA13"/>
    <property type="match status" value="1"/>
</dbReference>
<keyword evidence="3" id="KW-1185">Reference proteome</keyword>
<proteinExistence type="predicted"/>
<comment type="caution">
    <text evidence="2">The sequence shown here is derived from an EMBL/GenBank/DDBJ whole genome shotgun (WGS) entry which is preliminary data.</text>
</comment>
<evidence type="ECO:0008006" key="4">
    <source>
        <dbReference type="Google" id="ProtNLM"/>
    </source>
</evidence>
<sequence length="1328" mass="142652">MTAQGNGHASTASSETSKGGLIRNSSRKGKARQKGPIRWSLGLIVRLCIWYTLLTPFLRCPSRLDELSETSPKVCKPYLVARAHVEPYLSPYYNVYAAPYVNQVQPYVTILNERVYTPVSNAAKLGYEAYGAPALQQAREIGEVQWKQQVTPRLEAVQSQAHQLYMAQIDPHVQGVASVVSPYYRQVDGLAKDVYWNQLVPLYTHSQPYIGKTYSTSQEILATHVMPGARYTWSSLVYFANSSLWPHVTGLYSEQVEPQLVKIGQRLASYREGKRLRAVMDEMDSTSSDRASSDRASSTPVTTAKIEPRTSSTVTTRSTEQSQAAKPTISAEEQTKQARIRIDSDLQRWQEKFTAAADKGIEDLEERIEEIVSALVESSAKGHGRSLSTALEAVSTEKTAVIKQKIIDLAGSLPREDVPEQEDEAHDKLIDDIRASAVAVRDRAHALRQWSLSFNEELSRRVSAAINSTLDVLDSIRDLGLQEIGTRWAWMDDVTYKDWAKYHALKAQLNDWRDEIRKIGMNHQSVVVAQSVGAAVLDSGMRVAEEAANELIRLKDVGKWKIAARDVSDNFDSRAESPPSWPKPIVTTDEDGQASAGEEDKGESAASHEESSSSASEGQTPGETSSSPTTYNEYEHGVEPEDVPMAIASVDVGEHSTESILEEYQHISRSTFGVAAASLNMKQDPILDEEERGIFDELAEKAEDVYHDARSAFADSTAQAKVLYEIAKSQAMAQMSQSSSATGHAEILNSIESAYSGAVRYASKEFDSRLGVVWATPTPTGPLAHISSVASSRLSEGLSLASEQLAQHTKPASSSPGSQPFVLDAQRRYYEAVGLAHEHYTAFMSSASDAVYGTPTPAPTPWNYKGVLADADSKYREASSLASASLAAVVASASSMISAADDGKAQSLVDDASSRYRAALSAASSSLSLVSASASSAVYGTTPGVMASLSSQASVNWETLVSKASEQVYGTPMPYYQSLMEEHLPRFDTIQGVLSEVLVGQQPSFTESVISRIRVAFETPYPAKAVSAASSYASEAYETASSVANALITDVPSVEDVVQQANEQLQSAVEAASVAIYGTPKGRYEQATEAVAEAYSSASAQISGAVYGKEPTYIDIAKSNIEQIQSRASALIYGEEPGAVESATLRLAAAVESAQAQLASLASSMSSVASSATFAYVTDVPSVEDIMHQVNNQLHSAVDAASVGIYGTPKGRLEQAVDAASETYSSASAEISGAVFGTDPSYIDVAKDNIEQIRSKASVAFYGKEPGAMEHATSRLAAAVESAQSRLAGLATEATSGASVAMETAASQANQVTTSIRASVSSLAKDEL</sequence>
<evidence type="ECO:0000313" key="3">
    <source>
        <dbReference type="Proteomes" id="UP000631181"/>
    </source>
</evidence>
<gene>
    <name evidence="2" type="ORF">PECM_001626</name>
</gene>
<organism evidence="2 3">
    <name type="scientific">Penicillium ucsense</name>
    <dbReference type="NCBI Taxonomy" id="2839758"/>
    <lineage>
        <taxon>Eukaryota</taxon>
        <taxon>Fungi</taxon>
        <taxon>Dikarya</taxon>
        <taxon>Ascomycota</taxon>
        <taxon>Pezizomycotina</taxon>
        <taxon>Eurotiomycetes</taxon>
        <taxon>Eurotiomycetidae</taxon>
        <taxon>Eurotiales</taxon>
        <taxon>Aspergillaceae</taxon>
        <taxon>Penicillium</taxon>
    </lineage>
</organism>
<feature type="compositionally biased region" description="Polar residues" evidence="1">
    <location>
        <begin position="1"/>
        <end position="17"/>
    </location>
</feature>
<reference evidence="2" key="1">
    <citation type="journal article" date="2020" name="Front. Microbiol.">
        <title>Gene regulatory networks of Penicillium echinulatum 2HH and Penicillium oxalicum 114-2 inferred by a computational biology approach.</title>
        <authorList>
            <person name="Lenz A.R."/>
            <person name="Galan-Vasquez E."/>
            <person name="Balbinot E."/>
            <person name="De Abreu F.P."/>
            <person name="De Oliveira N.S."/>
            <person name="Da Rosa L.O."/>
            <person name="De Avila E Silva S."/>
            <person name="Camassola M."/>
            <person name="Dillon A.J.P."/>
            <person name="Perez-Rueda E."/>
        </authorList>
    </citation>
    <scope>NUCLEOTIDE SEQUENCE</scope>
    <source>
        <strain evidence="2">S1M29</strain>
    </source>
</reference>
<feature type="region of interest" description="Disordered" evidence="1">
    <location>
        <begin position="1"/>
        <end position="29"/>
    </location>
</feature>
<accession>A0A8J8WHL0</accession>